<keyword evidence="1 4" id="KW-0732">Signal</keyword>
<dbReference type="PROSITE" id="PS51155">
    <property type="entry name" value="CHIT_BIND_RR_2"/>
    <property type="match status" value="1"/>
</dbReference>
<keyword evidence="5" id="KW-1185">Reference proteome</keyword>
<feature type="signal peptide" evidence="4">
    <location>
        <begin position="1"/>
        <end position="17"/>
    </location>
</feature>
<keyword evidence="2" id="KW-0193">Cuticle</keyword>
<reference evidence="6" key="1">
    <citation type="submission" date="2025-08" db="UniProtKB">
        <authorList>
            <consortium name="RefSeq"/>
        </authorList>
    </citation>
    <scope>IDENTIFICATION</scope>
    <source>
        <tissue evidence="6">Whole body</tissue>
    </source>
</reference>
<dbReference type="Pfam" id="PF00379">
    <property type="entry name" value="Chitin_bind_4"/>
    <property type="match status" value="1"/>
</dbReference>
<accession>A0A8B8HN51</accession>
<evidence type="ECO:0000313" key="5">
    <source>
        <dbReference type="Proteomes" id="UP001652626"/>
    </source>
</evidence>
<dbReference type="RefSeq" id="XP_026486278.2">
    <property type="nucleotide sequence ID" value="XM_026630493.2"/>
</dbReference>
<dbReference type="OMA" id="YEERDND"/>
<gene>
    <name evidence="6" type="primary">LOC113393544</name>
</gene>
<organism evidence="5 6">
    <name type="scientific">Vanessa tameamea</name>
    <name type="common">Kamehameha butterfly</name>
    <dbReference type="NCBI Taxonomy" id="334116"/>
    <lineage>
        <taxon>Eukaryota</taxon>
        <taxon>Metazoa</taxon>
        <taxon>Ecdysozoa</taxon>
        <taxon>Arthropoda</taxon>
        <taxon>Hexapoda</taxon>
        <taxon>Insecta</taxon>
        <taxon>Pterygota</taxon>
        <taxon>Neoptera</taxon>
        <taxon>Endopterygota</taxon>
        <taxon>Lepidoptera</taxon>
        <taxon>Glossata</taxon>
        <taxon>Ditrysia</taxon>
        <taxon>Papilionoidea</taxon>
        <taxon>Nymphalidae</taxon>
        <taxon>Nymphalinae</taxon>
        <taxon>Vanessa</taxon>
    </lineage>
</organism>
<dbReference type="OrthoDB" id="6436078at2759"/>
<dbReference type="Proteomes" id="UP001652626">
    <property type="component" value="Chromosome 6"/>
</dbReference>
<feature type="region of interest" description="Disordered" evidence="3">
    <location>
        <begin position="257"/>
        <end position="284"/>
    </location>
</feature>
<dbReference type="GeneID" id="113393544"/>
<evidence type="ECO:0000256" key="3">
    <source>
        <dbReference type="SAM" id="MobiDB-lite"/>
    </source>
</evidence>
<protein>
    <submittedName>
        <fullName evidence="6">Uncharacterized protein LOC113393544</fullName>
    </submittedName>
</protein>
<feature type="compositionally biased region" description="Polar residues" evidence="3">
    <location>
        <begin position="273"/>
        <end position="282"/>
    </location>
</feature>
<sequence>MWVQAFLIPLAALSIAAIKVPIETTAETITSPIPINGEQVIPIYYVTDEANIDSYLIPPDPHKPEVIDHQKVATPATYLLPPAPDAQNEYYYKPTEPGEQTDWLPIVAAPQKQDDIIPLVQEEGRPKLQELREDLRTGKMINRVHGYSIPSRNLLPPRENAPNDFVILSPSVELELPSEEIDHMLNNSPADIPLPSFRAPRKYPVNVPINLDPIPVPYITPPKNEYINPTRLYPKKYYNQFKPVPIPISQFADTSMGEVPDENPTEPLKPALNTDNEYNTTFDPKKKYLYEQSDQKRKLKQQQEVAELDTGTKEPLTEVLPAEQEASETNYRSPKRDEYHAALKQSHHITPKVKHGIKSKGERTEFRMHGMKGPHSYQFGYDTGKGKNRQFRYEERDNDGHVKGHYGYMDKFGKLRVVNYDADPEHGFRAEVPAEKE</sequence>
<feature type="chain" id="PRO_5047001178" evidence="4">
    <location>
        <begin position="18"/>
        <end position="437"/>
    </location>
</feature>
<dbReference type="GO" id="GO:0008010">
    <property type="term" value="F:structural constituent of chitin-based larval cuticle"/>
    <property type="evidence" value="ECO:0007669"/>
    <property type="project" value="TreeGrafter"/>
</dbReference>
<proteinExistence type="predicted"/>
<dbReference type="InterPro" id="IPR000618">
    <property type="entry name" value="Insect_cuticle"/>
</dbReference>
<name>A0A8B8HN51_VANTA</name>
<evidence type="ECO:0000256" key="1">
    <source>
        <dbReference type="ARBA" id="ARBA00022729"/>
    </source>
</evidence>
<evidence type="ECO:0000256" key="2">
    <source>
        <dbReference type="PROSITE-ProRule" id="PRU00497"/>
    </source>
</evidence>
<evidence type="ECO:0000313" key="6">
    <source>
        <dbReference type="RefSeq" id="XP_026486278.2"/>
    </source>
</evidence>
<evidence type="ECO:0000256" key="4">
    <source>
        <dbReference type="SAM" id="SignalP"/>
    </source>
</evidence>
<dbReference type="GO" id="GO:0062129">
    <property type="term" value="C:chitin-based extracellular matrix"/>
    <property type="evidence" value="ECO:0007669"/>
    <property type="project" value="TreeGrafter"/>
</dbReference>
<dbReference type="AlphaFoldDB" id="A0A8B8HN51"/>
<feature type="region of interest" description="Disordered" evidence="3">
    <location>
        <begin position="293"/>
        <end position="312"/>
    </location>
</feature>